<keyword evidence="3" id="KW-1185">Reference proteome</keyword>
<reference evidence="2 3" key="1">
    <citation type="journal article" date="2016" name="Sci. Rep.">
        <title>The Dendrobium catenatum Lindl. genome sequence provides insights into polysaccharide synthase, floral development and adaptive evolution.</title>
        <authorList>
            <person name="Zhang G.Q."/>
            <person name="Xu Q."/>
            <person name="Bian C."/>
            <person name="Tsai W.C."/>
            <person name="Yeh C.M."/>
            <person name="Liu K.W."/>
            <person name="Yoshida K."/>
            <person name="Zhang L.S."/>
            <person name="Chang S.B."/>
            <person name="Chen F."/>
            <person name="Shi Y."/>
            <person name="Su Y.Y."/>
            <person name="Zhang Y.Q."/>
            <person name="Chen L.J."/>
            <person name="Yin Y."/>
            <person name="Lin M."/>
            <person name="Huang H."/>
            <person name="Deng H."/>
            <person name="Wang Z.W."/>
            <person name="Zhu S.L."/>
            <person name="Zhao X."/>
            <person name="Deng C."/>
            <person name="Niu S.C."/>
            <person name="Huang J."/>
            <person name="Wang M."/>
            <person name="Liu G.H."/>
            <person name="Yang H.J."/>
            <person name="Xiao X.J."/>
            <person name="Hsiao Y.Y."/>
            <person name="Wu W.L."/>
            <person name="Chen Y.Y."/>
            <person name="Mitsuda N."/>
            <person name="Ohme-Takagi M."/>
            <person name="Luo Y.B."/>
            <person name="Van de Peer Y."/>
            <person name="Liu Z.J."/>
        </authorList>
    </citation>
    <scope>NUCLEOTIDE SEQUENCE [LARGE SCALE GENOMIC DNA]</scope>
    <source>
        <tissue evidence="2">The whole plant</tissue>
    </source>
</reference>
<dbReference type="Proteomes" id="UP000233837">
    <property type="component" value="Unassembled WGS sequence"/>
</dbReference>
<sequence>MVVLRNSDGGPARLKRWSDEAPAVVRRGSCGGPTRFQRWSRRSFFLLLLLLFSSCFAPPFVKNEGSIYRFSGVA</sequence>
<keyword evidence="1" id="KW-0472">Membrane</keyword>
<accession>A0A2I0XHC4</accession>
<feature type="transmembrane region" description="Helical" evidence="1">
    <location>
        <begin position="44"/>
        <end position="61"/>
    </location>
</feature>
<dbReference type="EMBL" id="KZ501886">
    <property type="protein sequence ID" value="PKU87317.1"/>
    <property type="molecule type" value="Genomic_DNA"/>
</dbReference>
<keyword evidence="1" id="KW-1133">Transmembrane helix</keyword>
<proteinExistence type="predicted"/>
<name>A0A2I0XHC4_9ASPA</name>
<keyword evidence="1" id="KW-0812">Transmembrane</keyword>
<reference evidence="2 3" key="2">
    <citation type="journal article" date="2017" name="Nature">
        <title>The Apostasia genome and the evolution of orchids.</title>
        <authorList>
            <person name="Zhang G.Q."/>
            <person name="Liu K.W."/>
            <person name="Li Z."/>
            <person name="Lohaus R."/>
            <person name="Hsiao Y.Y."/>
            <person name="Niu S.C."/>
            <person name="Wang J.Y."/>
            <person name="Lin Y.C."/>
            <person name="Xu Q."/>
            <person name="Chen L.J."/>
            <person name="Yoshida K."/>
            <person name="Fujiwara S."/>
            <person name="Wang Z.W."/>
            <person name="Zhang Y.Q."/>
            <person name="Mitsuda N."/>
            <person name="Wang M."/>
            <person name="Liu G.H."/>
            <person name="Pecoraro L."/>
            <person name="Huang H.X."/>
            <person name="Xiao X.J."/>
            <person name="Lin M."/>
            <person name="Wu X.Y."/>
            <person name="Wu W.L."/>
            <person name="Chen Y.Y."/>
            <person name="Chang S.B."/>
            <person name="Sakamoto S."/>
            <person name="Ohme-Takagi M."/>
            <person name="Yagi M."/>
            <person name="Zeng S.J."/>
            <person name="Shen C.Y."/>
            <person name="Yeh C.M."/>
            <person name="Luo Y.B."/>
            <person name="Tsai W.C."/>
            <person name="Van de Peer Y."/>
            <person name="Liu Z.J."/>
        </authorList>
    </citation>
    <scope>NUCLEOTIDE SEQUENCE [LARGE SCALE GENOMIC DNA]</scope>
    <source>
        <tissue evidence="2">The whole plant</tissue>
    </source>
</reference>
<gene>
    <name evidence="2" type="ORF">MA16_Dca023514</name>
</gene>
<dbReference type="AlphaFoldDB" id="A0A2I0XHC4"/>
<evidence type="ECO:0000313" key="3">
    <source>
        <dbReference type="Proteomes" id="UP000233837"/>
    </source>
</evidence>
<evidence type="ECO:0000256" key="1">
    <source>
        <dbReference type="SAM" id="Phobius"/>
    </source>
</evidence>
<evidence type="ECO:0000313" key="2">
    <source>
        <dbReference type="EMBL" id="PKU87317.1"/>
    </source>
</evidence>
<protein>
    <submittedName>
        <fullName evidence="2">Uncharacterized protein</fullName>
    </submittedName>
</protein>
<organism evidence="2 3">
    <name type="scientific">Dendrobium catenatum</name>
    <dbReference type="NCBI Taxonomy" id="906689"/>
    <lineage>
        <taxon>Eukaryota</taxon>
        <taxon>Viridiplantae</taxon>
        <taxon>Streptophyta</taxon>
        <taxon>Embryophyta</taxon>
        <taxon>Tracheophyta</taxon>
        <taxon>Spermatophyta</taxon>
        <taxon>Magnoliopsida</taxon>
        <taxon>Liliopsida</taxon>
        <taxon>Asparagales</taxon>
        <taxon>Orchidaceae</taxon>
        <taxon>Epidendroideae</taxon>
        <taxon>Malaxideae</taxon>
        <taxon>Dendrobiinae</taxon>
        <taxon>Dendrobium</taxon>
    </lineage>
</organism>